<dbReference type="SUPFAM" id="SSF51735">
    <property type="entry name" value="NAD(P)-binding Rossmann-fold domains"/>
    <property type="match status" value="1"/>
</dbReference>
<dbReference type="PRINTS" id="PR00081">
    <property type="entry name" value="GDHRDH"/>
</dbReference>
<dbReference type="PANTHER" id="PTHR43313">
    <property type="entry name" value="SHORT-CHAIN DEHYDROGENASE/REDUCTASE FAMILY 9C"/>
    <property type="match status" value="1"/>
</dbReference>
<dbReference type="InterPro" id="IPR002347">
    <property type="entry name" value="SDR_fam"/>
</dbReference>
<dbReference type="PANTHER" id="PTHR43313:SF1">
    <property type="entry name" value="3BETA-HYDROXYSTEROID DEHYDROGENASE DHS-16"/>
    <property type="match status" value="1"/>
</dbReference>
<dbReference type="Proteomes" id="UP000729701">
    <property type="component" value="Unassembled WGS sequence"/>
</dbReference>
<dbReference type="InterPro" id="IPR036291">
    <property type="entry name" value="NAD(P)-bd_dom_sf"/>
</dbReference>
<evidence type="ECO:0000256" key="1">
    <source>
        <dbReference type="ARBA" id="ARBA00006484"/>
    </source>
</evidence>
<dbReference type="AlphaFoldDB" id="A0A951QPJ8"/>
<accession>A0A951QPJ8</accession>
<organism evidence="3 4">
    <name type="scientific">Cyanomargarita calcarea GSE-NOS-MK-12-04C</name>
    <dbReference type="NCBI Taxonomy" id="2839659"/>
    <lineage>
        <taxon>Bacteria</taxon>
        <taxon>Bacillati</taxon>
        <taxon>Cyanobacteriota</taxon>
        <taxon>Cyanophyceae</taxon>
        <taxon>Nostocales</taxon>
        <taxon>Cyanomargaritaceae</taxon>
        <taxon>Cyanomargarita</taxon>
    </lineage>
</organism>
<reference evidence="3" key="2">
    <citation type="journal article" date="2022" name="Microbiol. Resour. Announc.">
        <title>Metagenome Sequencing to Explore Phylogenomics of Terrestrial Cyanobacteria.</title>
        <authorList>
            <person name="Ward R.D."/>
            <person name="Stajich J.E."/>
            <person name="Johansen J.R."/>
            <person name="Huntemann M."/>
            <person name="Clum A."/>
            <person name="Foster B."/>
            <person name="Foster B."/>
            <person name="Roux S."/>
            <person name="Palaniappan K."/>
            <person name="Varghese N."/>
            <person name="Mukherjee S."/>
            <person name="Reddy T.B.K."/>
            <person name="Daum C."/>
            <person name="Copeland A."/>
            <person name="Chen I.A."/>
            <person name="Ivanova N.N."/>
            <person name="Kyrpides N.C."/>
            <person name="Shapiro N."/>
            <person name="Eloe-Fadrosh E.A."/>
            <person name="Pietrasiak N."/>
        </authorList>
    </citation>
    <scope>NUCLEOTIDE SEQUENCE</scope>
    <source>
        <strain evidence="3">GSE-NOS-MK-12-04C</strain>
    </source>
</reference>
<dbReference type="GO" id="GO:0016491">
    <property type="term" value="F:oxidoreductase activity"/>
    <property type="evidence" value="ECO:0007669"/>
    <property type="project" value="TreeGrafter"/>
</dbReference>
<sequence>MIAQTQRPVVVTGASTGIGEASALRLDKLGFTVFAGVRKDSDAEKLKQKASPRLTPIFLDVTDTESIASAVEIVTQTVGDRGLFGLVNNAGISIPSPLELIPIAEFEQQMQVNVTGQLAVTQAFLGLLRLTKGRIVNMGSISGRSATPFLGAYNISKFALEGLTDVLRMELRPWGISVSIIEPGAIATPIWEKSFASVDIALSNLPVTAQNLYGDAMKIVRKKTGIMALSGIPADTVAVAVVHALTAAKPRTRYLVGQDAKIAAFLKHILPDKMYDRLILYSMGL</sequence>
<comment type="similarity">
    <text evidence="1 2">Belongs to the short-chain dehydrogenases/reductases (SDR) family.</text>
</comment>
<dbReference type="PRINTS" id="PR00080">
    <property type="entry name" value="SDRFAMILY"/>
</dbReference>
<dbReference type="PROSITE" id="PS00061">
    <property type="entry name" value="ADH_SHORT"/>
    <property type="match status" value="1"/>
</dbReference>
<dbReference type="InterPro" id="IPR020904">
    <property type="entry name" value="Sc_DH/Rdtase_CS"/>
</dbReference>
<evidence type="ECO:0000313" key="4">
    <source>
        <dbReference type="Proteomes" id="UP000729701"/>
    </source>
</evidence>
<evidence type="ECO:0000313" key="3">
    <source>
        <dbReference type="EMBL" id="MBW4670159.1"/>
    </source>
</evidence>
<dbReference type="Gene3D" id="3.40.50.720">
    <property type="entry name" value="NAD(P)-binding Rossmann-like Domain"/>
    <property type="match status" value="1"/>
</dbReference>
<name>A0A951QPJ8_9CYAN</name>
<dbReference type="EMBL" id="JAHHGZ010000027">
    <property type="protein sequence ID" value="MBW4670159.1"/>
    <property type="molecule type" value="Genomic_DNA"/>
</dbReference>
<evidence type="ECO:0000256" key="2">
    <source>
        <dbReference type="RuleBase" id="RU000363"/>
    </source>
</evidence>
<protein>
    <submittedName>
        <fullName evidence="3">SDR family NAD(P)-dependent oxidoreductase</fullName>
    </submittedName>
</protein>
<comment type="caution">
    <text evidence="3">The sequence shown here is derived from an EMBL/GenBank/DDBJ whole genome shotgun (WGS) entry which is preliminary data.</text>
</comment>
<reference evidence="3" key="1">
    <citation type="submission" date="2021-05" db="EMBL/GenBank/DDBJ databases">
        <authorList>
            <person name="Pietrasiak N."/>
            <person name="Ward R."/>
            <person name="Stajich J.E."/>
            <person name="Kurbessoian T."/>
        </authorList>
    </citation>
    <scope>NUCLEOTIDE SEQUENCE</scope>
    <source>
        <strain evidence="3">GSE-NOS-MK-12-04C</strain>
    </source>
</reference>
<dbReference type="GO" id="GO:0008202">
    <property type="term" value="P:steroid metabolic process"/>
    <property type="evidence" value="ECO:0007669"/>
    <property type="project" value="TreeGrafter"/>
</dbReference>
<proteinExistence type="inferred from homology"/>
<dbReference type="Pfam" id="PF00106">
    <property type="entry name" value="adh_short"/>
    <property type="match status" value="1"/>
</dbReference>
<gene>
    <name evidence="3" type="ORF">KME60_22795</name>
</gene>